<dbReference type="KEGG" id="bgd:bgla_2g28150"/>
<dbReference type="eggNOG" id="ENOG502ZAK9">
    <property type="taxonomic scope" value="Bacteria"/>
</dbReference>
<organism evidence="1 2">
    <name type="scientific">Burkholderia gladioli (strain BSR3)</name>
    <dbReference type="NCBI Taxonomy" id="999541"/>
    <lineage>
        <taxon>Bacteria</taxon>
        <taxon>Pseudomonadati</taxon>
        <taxon>Pseudomonadota</taxon>
        <taxon>Betaproteobacteria</taxon>
        <taxon>Burkholderiales</taxon>
        <taxon>Burkholderiaceae</taxon>
        <taxon>Burkholderia</taxon>
    </lineage>
</organism>
<dbReference type="GO" id="GO:0016491">
    <property type="term" value="F:oxidoreductase activity"/>
    <property type="evidence" value="ECO:0007669"/>
    <property type="project" value="InterPro"/>
</dbReference>
<dbReference type="Gene3D" id="1.10.620.20">
    <property type="entry name" value="Ribonucleotide Reductase, subunit A"/>
    <property type="match status" value="1"/>
</dbReference>
<dbReference type="Proteomes" id="UP000008316">
    <property type="component" value="Chromosome 2"/>
</dbReference>
<proteinExistence type="predicted"/>
<reference evidence="1 2" key="1">
    <citation type="journal article" date="2011" name="J. Bacteriol.">
        <title>Complete genome sequence of Burkholderia gladioli BSR3.</title>
        <authorList>
            <person name="Seo Y.S."/>
            <person name="Lim J."/>
            <person name="Choi B.S."/>
            <person name="Kim H."/>
            <person name="Goo E."/>
            <person name="Lee B."/>
            <person name="Lim J.S."/>
            <person name="Choi I.Y."/>
            <person name="Moon J.S."/>
            <person name="Kim J."/>
            <person name="Hwang I."/>
        </authorList>
    </citation>
    <scope>NUCLEOTIDE SEQUENCE [LARGE SCALE GENOMIC DNA]</scope>
    <source>
        <strain evidence="1 2">BSR3</strain>
    </source>
</reference>
<keyword evidence="2" id="KW-1185">Reference proteome</keyword>
<dbReference type="SUPFAM" id="SSF47240">
    <property type="entry name" value="Ferritin-like"/>
    <property type="match status" value="1"/>
</dbReference>
<name>F2LPK9_BURGS</name>
<dbReference type="HOGENOM" id="CLU_070306_0_0_4"/>
<dbReference type="STRING" id="999541.bgla_2g28150"/>
<sequence>MLTDDIVDVSHVKDTLDKLSQLWRNRAIVNQGLHDASSIAFRPEQPDFAESLLQFRDHPRWREAPPALRDAALSYGWAIYNLKTVYVECDIVTPACEDLIKRPIGRDAAGFALQQAMSESLLDEALHTRMSVMACQYIYRYRGLRPLDHADFNLVSWRDRLLARCESPAQRRIARFAIATASETLITDYLKTLSGDTQIQPMCREVTRAHALDEWAHSSVFSVAAEHLIGELSSAERAFFASVIPLTVGMFADNELGAWAAALELLDFPHREEIIGDTGQLGQVSIYQESVTNLLDKLGLETRSTWPD</sequence>
<dbReference type="EMBL" id="CP002600">
    <property type="protein sequence ID" value="AEA65231.1"/>
    <property type="molecule type" value="Genomic_DNA"/>
</dbReference>
<accession>F2LPK9</accession>
<protein>
    <recommendedName>
        <fullName evidence="3">Diiron oxygenase</fullName>
    </recommendedName>
</protein>
<evidence type="ECO:0008006" key="3">
    <source>
        <dbReference type="Google" id="ProtNLM"/>
    </source>
</evidence>
<gene>
    <name evidence="1" type="ordered locus">bgla_2g28150</name>
</gene>
<evidence type="ECO:0000313" key="1">
    <source>
        <dbReference type="EMBL" id="AEA65231.1"/>
    </source>
</evidence>
<evidence type="ECO:0000313" key="2">
    <source>
        <dbReference type="Proteomes" id="UP000008316"/>
    </source>
</evidence>
<dbReference type="InterPro" id="IPR009078">
    <property type="entry name" value="Ferritin-like_SF"/>
</dbReference>
<dbReference type="InterPro" id="IPR012348">
    <property type="entry name" value="RNR-like"/>
</dbReference>
<dbReference type="Pfam" id="PF11583">
    <property type="entry name" value="AurF"/>
    <property type="match status" value="1"/>
</dbReference>
<dbReference type="RefSeq" id="WP_013691555.1">
    <property type="nucleotide sequence ID" value="NC_015376.1"/>
</dbReference>
<dbReference type="AlphaFoldDB" id="F2LPK9"/>
<dbReference type="InterPro" id="IPR025859">
    <property type="entry name" value="AurF/CmlI"/>
</dbReference>